<gene>
    <name evidence="9" type="ORF">DSM5745_11295</name>
</gene>
<keyword evidence="5" id="KW-0804">Transcription</keyword>
<evidence type="ECO:0000256" key="3">
    <source>
        <dbReference type="ARBA" id="ARBA00023015"/>
    </source>
</evidence>
<evidence type="ECO:0000256" key="1">
    <source>
        <dbReference type="ARBA" id="ARBA00022723"/>
    </source>
</evidence>
<evidence type="ECO:0000259" key="8">
    <source>
        <dbReference type="PROSITE" id="PS50048"/>
    </source>
</evidence>
<dbReference type="GO" id="GO:0000981">
    <property type="term" value="F:DNA-binding transcription factor activity, RNA polymerase II-specific"/>
    <property type="evidence" value="ECO:0007669"/>
    <property type="project" value="InterPro"/>
</dbReference>
<dbReference type="AlphaFoldDB" id="A0A3D8Q7V3"/>
<dbReference type="Gene3D" id="4.10.240.10">
    <property type="entry name" value="Zn(2)-C6 fungal-type DNA-binding domain"/>
    <property type="match status" value="1"/>
</dbReference>
<dbReference type="PROSITE" id="PS00463">
    <property type="entry name" value="ZN2_CY6_FUNGAL_1"/>
    <property type="match status" value="1"/>
</dbReference>
<dbReference type="SUPFAM" id="SSF57701">
    <property type="entry name" value="Zn2/Cys6 DNA-binding domain"/>
    <property type="match status" value="1"/>
</dbReference>
<keyword evidence="3" id="KW-0805">Transcription regulation</keyword>
<dbReference type="GO" id="GO:0003677">
    <property type="term" value="F:DNA binding"/>
    <property type="evidence" value="ECO:0007669"/>
    <property type="project" value="UniProtKB-KW"/>
</dbReference>
<dbReference type="GeneID" id="38121665"/>
<evidence type="ECO:0000256" key="6">
    <source>
        <dbReference type="ARBA" id="ARBA00023242"/>
    </source>
</evidence>
<keyword evidence="1" id="KW-0479">Metal-binding</keyword>
<reference evidence="9 10" key="1">
    <citation type="journal article" date="2018" name="IMA Fungus">
        <title>IMA Genome-F 9: Draft genome sequence of Annulohypoxylon stygium, Aspergillus mulundensis, Berkeleyomyces basicola (syn. Thielaviopsis basicola), Ceratocystis smalleyi, two Cercospora beticola strains, Coleophoma cylindrospora, Fusarium fracticaudum, Phialophora cf. hyalina, and Morchella septimelata.</title>
        <authorList>
            <person name="Wingfield B.D."/>
            <person name="Bills G.F."/>
            <person name="Dong Y."/>
            <person name="Huang W."/>
            <person name="Nel W.J."/>
            <person name="Swalarsk-Parry B.S."/>
            <person name="Vaghefi N."/>
            <person name="Wilken P.M."/>
            <person name="An Z."/>
            <person name="de Beer Z.W."/>
            <person name="De Vos L."/>
            <person name="Chen L."/>
            <person name="Duong T.A."/>
            <person name="Gao Y."/>
            <person name="Hammerbacher A."/>
            <person name="Kikkert J.R."/>
            <person name="Li Y."/>
            <person name="Li H."/>
            <person name="Li K."/>
            <person name="Li Q."/>
            <person name="Liu X."/>
            <person name="Ma X."/>
            <person name="Naidoo K."/>
            <person name="Pethybridge S.J."/>
            <person name="Sun J."/>
            <person name="Steenkamp E.T."/>
            <person name="van der Nest M.A."/>
            <person name="van Wyk S."/>
            <person name="Wingfield M.J."/>
            <person name="Xiong C."/>
            <person name="Yue Q."/>
            <person name="Zhang X."/>
        </authorList>
    </citation>
    <scope>NUCLEOTIDE SEQUENCE [LARGE SCALE GENOMIC DNA]</scope>
    <source>
        <strain evidence="9 10">DSM 5745</strain>
    </source>
</reference>
<evidence type="ECO:0000256" key="4">
    <source>
        <dbReference type="ARBA" id="ARBA00023125"/>
    </source>
</evidence>
<dbReference type="InterPro" id="IPR001138">
    <property type="entry name" value="Zn2Cys6_DnaBD"/>
</dbReference>
<protein>
    <recommendedName>
        <fullName evidence="8">Zn(2)-C6 fungal-type domain-containing protein</fullName>
    </recommendedName>
</protein>
<keyword evidence="10" id="KW-1185">Reference proteome</keyword>
<name>A0A3D8Q7V3_9EURO</name>
<dbReference type="CDD" id="cd12148">
    <property type="entry name" value="fungal_TF_MHR"/>
    <property type="match status" value="1"/>
</dbReference>
<keyword evidence="6" id="KW-0539">Nucleus</keyword>
<keyword evidence="2" id="KW-0862">Zinc</keyword>
<dbReference type="Pfam" id="PF00172">
    <property type="entry name" value="Zn_clus"/>
    <property type="match status" value="1"/>
</dbReference>
<dbReference type="PROSITE" id="PS50048">
    <property type="entry name" value="ZN2_CY6_FUNGAL_2"/>
    <property type="match status" value="1"/>
</dbReference>
<evidence type="ECO:0000256" key="2">
    <source>
        <dbReference type="ARBA" id="ARBA00022833"/>
    </source>
</evidence>
<sequence>MQTPRYSTSRQKACQQCSTAKARCERGPGHGPCTRCMQRGLPCSRAPVQANPIDQHRNDTTDMSLDMAEPPSPFSISEPSLTSPGRVEGPLNTTNTDTSDPRAHSQLMNTPQRHSATASLSSAFPLPAPAPEDTSPRYAGPATAAIPCETDRSNDVLNFSNLALICPINADDIKNRWIQAYIPLPGQAVKKYPTGVSTFIYRTLKSYTSIAVKGRGALLPFIHPKQLSGEAEGLNSSPLTTCLSVLRICANSSPLPGSKDAAAGILQREMRALYSQHTNDNGSGHSLTALATFQSYLLYTMTLFFQLNLHRTANTSLCSAMTNLQDLACTSARHGLLCTAESSAHRTRPRWEEWIVAEATRRTLFVMYLFDSILSAQEGLPTFLGVELRGLPAPAGGLLWRAGCRREWEAQYNLFLVEWGGQGGLRIEELWPEGVGVDERERRKVRIDRWVEGLDEYGTTLYAIMQCTHG</sequence>
<dbReference type="CDD" id="cd00067">
    <property type="entry name" value="GAL4"/>
    <property type="match status" value="1"/>
</dbReference>
<evidence type="ECO:0000256" key="5">
    <source>
        <dbReference type="ARBA" id="ARBA00023163"/>
    </source>
</evidence>
<dbReference type="OrthoDB" id="2441642at2759"/>
<dbReference type="RefSeq" id="XP_026598084.1">
    <property type="nucleotide sequence ID" value="XM_026753311.1"/>
</dbReference>
<dbReference type="InterPro" id="IPR036864">
    <property type="entry name" value="Zn2-C6_fun-type_DNA-bd_sf"/>
</dbReference>
<dbReference type="STRING" id="1810919.A0A3D8Q7V3"/>
<feature type="region of interest" description="Disordered" evidence="7">
    <location>
        <begin position="47"/>
        <end position="123"/>
    </location>
</feature>
<proteinExistence type="predicted"/>
<dbReference type="PANTHER" id="PTHR47660">
    <property type="entry name" value="TRANSCRIPTION FACTOR WITH C2H2 AND ZN(2)-CYS(6) DNA BINDING DOMAIN (EUROFUNG)-RELATED-RELATED"/>
    <property type="match status" value="1"/>
</dbReference>
<accession>A0A3D8Q7V3</accession>
<evidence type="ECO:0000256" key="7">
    <source>
        <dbReference type="SAM" id="MobiDB-lite"/>
    </source>
</evidence>
<dbReference type="EMBL" id="PVWQ01000025">
    <property type="protein sequence ID" value="RDW57915.1"/>
    <property type="molecule type" value="Genomic_DNA"/>
</dbReference>
<keyword evidence="4" id="KW-0238">DNA-binding</keyword>
<feature type="domain" description="Zn(2)-C6 fungal-type" evidence="8">
    <location>
        <begin position="13"/>
        <end position="45"/>
    </location>
</feature>
<organism evidence="9 10">
    <name type="scientific">Aspergillus mulundensis</name>
    <dbReference type="NCBI Taxonomy" id="1810919"/>
    <lineage>
        <taxon>Eukaryota</taxon>
        <taxon>Fungi</taxon>
        <taxon>Dikarya</taxon>
        <taxon>Ascomycota</taxon>
        <taxon>Pezizomycotina</taxon>
        <taxon>Eurotiomycetes</taxon>
        <taxon>Eurotiomycetidae</taxon>
        <taxon>Eurotiales</taxon>
        <taxon>Aspergillaceae</taxon>
        <taxon>Aspergillus</taxon>
        <taxon>Aspergillus subgen. Nidulantes</taxon>
    </lineage>
</organism>
<evidence type="ECO:0000313" key="10">
    <source>
        <dbReference type="Proteomes" id="UP000256690"/>
    </source>
</evidence>
<evidence type="ECO:0000313" key="9">
    <source>
        <dbReference type="EMBL" id="RDW57915.1"/>
    </source>
</evidence>
<dbReference type="GO" id="GO:0008270">
    <property type="term" value="F:zinc ion binding"/>
    <property type="evidence" value="ECO:0007669"/>
    <property type="project" value="InterPro"/>
</dbReference>
<dbReference type="PANTHER" id="PTHR47660:SF3">
    <property type="entry name" value="FINGER DOMAIN PROTEIN, PUTATIVE (AFU_ORTHOLOGUE AFUA_4G03310)-RELATED"/>
    <property type="match status" value="1"/>
</dbReference>
<comment type="caution">
    <text evidence="9">The sequence shown here is derived from an EMBL/GenBank/DDBJ whole genome shotgun (WGS) entry which is preliminary data.</text>
</comment>
<dbReference type="Proteomes" id="UP000256690">
    <property type="component" value="Unassembled WGS sequence"/>
</dbReference>